<accession>A0A7U4E462</accession>
<evidence type="ECO:0000256" key="1">
    <source>
        <dbReference type="SAM" id="Phobius"/>
    </source>
</evidence>
<keyword evidence="3" id="KW-1185">Reference proteome</keyword>
<feature type="transmembrane region" description="Helical" evidence="1">
    <location>
        <begin position="6"/>
        <end position="25"/>
    </location>
</feature>
<dbReference type="EMBL" id="CP002859">
    <property type="protein sequence ID" value="AEI47118.1"/>
    <property type="molecule type" value="Genomic_DNA"/>
</dbReference>
<gene>
    <name evidence="2" type="ordered locus">Runsl_0675</name>
</gene>
<evidence type="ECO:0000313" key="2">
    <source>
        <dbReference type="EMBL" id="AEI47118.1"/>
    </source>
</evidence>
<reference evidence="2 3" key="2">
    <citation type="journal article" date="2012" name="Stand. Genomic Sci.">
        <title>Complete genome sequence of the aquatic bacterium Runella slithyformis type strain (LSU 4(T)).</title>
        <authorList>
            <person name="Copeland A."/>
            <person name="Zhang X."/>
            <person name="Misra M."/>
            <person name="Lapidus A."/>
            <person name="Nolan M."/>
            <person name="Lucas S."/>
            <person name="Deshpande S."/>
            <person name="Cheng J.F."/>
            <person name="Tapia R."/>
            <person name="Goodwin L.A."/>
            <person name="Pitluck S."/>
            <person name="Liolios K."/>
            <person name="Pagani I."/>
            <person name="Ivanova N."/>
            <person name="Mikhailova N."/>
            <person name="Pati A."/>
            <person name="Chen A."/>
            <person name="Palaniappan K."/>
            <person name="Land M."/>
            <person name="Hauser L."/>
            <person name="Pan C."/>
            <person name="Jeffries C.D."/>
            <person name="Detter J.C."/>
            <person name="Brambilla E.M."/>
            <person name="Rohde M."/>
            <person name="Djao O.D."/>
            <person name="Goker M."/>
            <person name="Sikorski J."/>
            <person name="Tindall B.J."/>
            <person name="Woyke T."/>
            <person name="Bristow J."/>
            <person name="Eisen J.A."/>
            <person name="Markowitz V."/>
            <person name="Hugenholtz P."/>
            <person name="Kyrpides N.C."/>
            <person name="Klenk H.P."/>
            <person name="Mavromatis K."/>
        </authorList>
    </citation>
    <scope>NUCLEOTIDE SEQUENCE [LARGE SCALE GENOMIC DNA]</scope>
    <source>
        <strain evidence="3">ATCC 29530 / DSM 19594 / LMG 11500 / NCIMB 11436 / LSU 4</strain>
    </source>
</reference>
<name>A0A7U4E462_RUNSL</name>
<feature type="transmembrane region" description="Helical" evidence="1">
    <location>
        <begin position="108"/>
        <end position="129"/>
    </location>
</feature>
<keyword evidence="1" id="KW-0472">Membrane</keyword>
<evidence type="ECO:0000313" key="3">
    <source>
        <dbReference type="Proteomes" id="UP000000493"/>
    </source>
</evidence>
<keyword evidence="1" id="KW-1133">Transmembrane helix</keyword>
<protein>
    <submittedName>
        <fullName evidence="2">Uncharacterized protein</fullName>
    </submittedName>
</protein>
<reference evidence="3" key="1">
    <citation type="submission" date="2011-06" db="EMBL/GenBank/DDBJ databases">
        <title>The complete genome of chromosome of Runella slithyformis DSM 19594.</title>
        <authorList>
            <consortium name="US DOE Joint Genome Institute (JGI-PGF)"/>
            <person name="Lucas S."/>
            <person name="Han J."/>
            <person name="Lapidus A."/>
            <person name="Bruce D."/>
            <person name="Goodwin L."/>
            <person name="Pitluck S."/>
            <person name="Peters L."/>
            <person name="Kyrpides N."/>
            <person name="Mavromatis K."/>
            <person name="Ivanova N."/>
            <person name="Ovchinnikova G."/>
            <person name="Zhang X."/>
            <person name="Misra M."/>
            <person name="Detter J.C."/>
            <person name="Tapia R."/>
            <person name="Han C."/>
            <person name="Land M."/>
            <person name="Hauser L."/>
            <person name="Markowitz V."/>
            <person name="Cheng J.-F."/>
            <person name="Hugenholtz P."/>
            <person name="Woyke T."/>
            <person name="Wu D."/>
            <person name="Tindall B."/>
            <person name="Faehrich R."/>
            <person name="Brambilla E."/>
            <person name="Klenk H.-P."/>
            <person name="Eisen J.A."/>
        </authorList>
    </citation>
    <scope>NUCLEOTIDE SEQUENCE [LARGE SCALE GENOMIC DNA]</scope>
    <source>
        <strain evidence="3">ATCC 29530 / DSM 19594 / LMG 11500 / NCIMB 11436 / LSU 4</strain>
    </source>
</reference>
<keyword evidence="1" id="KW-0812">Transmembrane</keyword>
<dbReference type="KEGG" id="rsi:Runsl_0675"/>
<dbReference type="RefSeq" id="WP_013926441.1">
    <property type="nucleotide sequence ID" value="NC_015703.1"/>
</dbReference>
<dbReference type="AlphaFoldDB" id="A0A7U4E462"/>
<dbReference type="Proteomes" id="UP000000493">
    <property type="component" value="Chromosome"/>
</dbReference>
<organism evidence="2 3">
    <name type="scientific">Runella slithyformis (strain ATCC 29530 / DSM 19594 / LMG 11500 / NCIMB 11436 / LSU 4)</name>
    <dbReference type="NCBI Taxonomy" id="761193"/>
    <lineage>
        <taxon>Bacteria</taxon>
        <taxon>Pseudomonadati</taxon>
        <taxon>Bacteroidota</taxon>
        <taxon>Cytophagia</taxon>
        <taxon>Cytophagales</taxon>
        <taxon>Spirosomataceae</taxon>
        <taxon>Runella</taxon>
    </lineage>
</organism>
<proteinExistence type="predicted"/>
<sequence>MPFEIFSPIDILISIIVFFTFLLPYTKRSYFQFQIDKIRGKNDWQNFVMWFTIGRFFESLKRISRPWNFKENIKEMKENTELNIYKTIKPLATDSEEVLRLINDHKKYTALTVITFTICGLYIFISIFFNK</sequence>